<protein>
    <recommendedName>
        <fullName evidence="3">Phosphotransferase family enzyme</fullName>
    </recommendedName>
</protein>
<dbReference type="AlphaFoldDB" id="A0A3N4ZRF9"/>
<reference evidence="1 2" key="1">
    <citation type="submission" date="2018-11" db="EMBL/GenBank/DDBJ databases">
        <title>Sequencing the genomes of 1000 actinobacteria strains.</title>
        <authorList>
            <person name="Klenk H.-P."/>
        </authorList>
    </citation>
    <scope>NUCLEOTIDE SEQUENCE [LARGE SCALE GENOMIC DNA]</scope>
    <source>
        <strain evidence="1 2">DSM 15700</strain>
    </source>
</reference>
<evidence type="ECO:0000313" key="2">
    <source>
        <dbReference type="Proteomes" id="UP000280501"/>
    </source>
</evidence>
<sequence>MVFSVPRPGWQDLPPPVRQRISDELGSRVLGWTTLPMSGVGDGATMFLQTAAGTQVCTVVSTADPQAQELARRAIDVVAVLPAAAPVPTLLWWFDEDLGAFGRWIVASWAMRDIRPIGDEWTTGEVAAGLDVLREIREFDAPEDGPFLDSAEVFGAEPWRRLADQRPDGLRNFSPWLEPRLEALAEIAVHSAEAVAGTTLVHGAPARQSLYPPLSPEGRPVAVAWSHAARGAPFVDTVLLLAHIRAEGGPAPEVVLARHPLPAGTDPDAVTCLVTALTGKLIEQALQPGRGAPGQRRSVLQAHASVCVEWLRRRLGF</sequence>
<dbReference type="OrthoDB" id="2570531at2"/>
<evidence type="ECO:0008006" key="3">
    <source>
        <dbReference type="Google" id="ProtNLM"/>
    </source>
</evidence>
<dbReference type="Proteomes" id="UP000280501">
    <property type="component" value="Unassembled WGS sequence"/>
</dbReference>
<name>A0A3N4ZRF9_9MICO</name>
<proteinExistence type="predicted"/>
<dbReference type="RefSeq" id="WP_123815268.1">
    <property type="nucleotide sequence ID" value="NZ_RKQZ01000001.1"/>
</dbReference>
<gene>
    <name evidence="1" type="ORF">EDD34_2995</name>
</gene>
<organism evidence="1 2">
    <name type="scientific">Myceligenerans xiligouense</name>
    <dbReference type="NCBI Taxonomy" id="253184"/>
    <lineage>
        <taxon>Bacteria</taxon>
        <taxon>Bacillati</taxon>
        <taxon>Actinomycetota</taxon>
        <taxon>Actinomycetes</taxon>
        <taxon>Micrococcales</taxon>
        <taxon>Promicromonosporaceae</taxon>
        <taxon>Myceligenerans</taxon>
    </lineage>
</organism>
<evidence type="ECO:0000313" key="1">
    <source>
        <dbReference type="EMBL" id="RPF22341.1"/>
    </source>
</evidence>
<comment type="caution">
    <text evidence="1">The sequence shown here is derived from an EMBL/GenBank/DDBJ whole genome shotgun (WGS) entry which is preliminary data.</text>
</comment>
<accession>A0A3N4ZRF9</accession>
<dbReference type="EMBL" id="RKQZ01000001">
    <property type="protein sequence ID" value="RPF22341.1"/>
    <property type="molecule type" value="Genomic_DNA"/>
</dbReference>
<keyword evidence="2" id="KW-1185">Reference proteome</keyword>